<dbReference type="InterPro" id="IPR023214">
    <property type="entry name" value="HAD_sf"/>
</dbReference>
<dbReference type="Gene3D" id="3.40.50.1000">
    <property type="entry name" value="HAD superfamily/HAD-like"/>
    <property type="match status" value="1"/>
</dbReference>
<evidence type="ECO:0000313" key="2">
    <source>
        <dbReference type="Proteomes" id="UP000198825"/>
    </source>
</evidence>
<protein>
    <submittedName>
        <fullName evidence="1">Haloacid dehalogenase superfamily, subfamily IA, variant 3 with third motif having DD or ED</fullName>
    </submittedName>
</protein>
<dbReference type="SFLD" id="SFLDS00003">
    <property type="entry name" value="Haloacid_Dehalogenase"/>
    <property type="match status" value="1"/>
</dbReference>
<reference evidence="2" key="1">
    <citation type="submission" date="2016-10" db="EMBL/GenBank/DDBJ databases">
        <authorList>
            <person name="Varghese N."/>
            <person name="Submissions S."/>
        </authorList>
    </citation>
    <scope>NUCLEOTIDE SEQUENCE [LARGE SCALE GENOMIC DNA]</scope>
    <source>
        <strain evidence="2">DSM 21743</strain>
    </source>
</reference>
<dbReference type="STRING" id="546874.SAMN04488544_2853"/>
<dbReference type="RefSeq" id="WP_091075488.1">
    <property type="nucleotide sequence ID" value="NZ_LT629799.1"/>
</dbReference>
<dbReference type="InterPro" id="IPR050155">
    <property type="entry name" value="HAD-like_hydrolase_sf"/>
</dbReference>
<dbReference type="EMBL" id="LT629799">
    <property type="protein sequence ID" value="SDU97550.1"/>
    <property type="molecule type" value="Genomic_DNA"/>
</dbReference>
<dbReference type="InterPro" id="IPR023198">
    <property type="entry name" value="PGP-like_dom2"/>
</dbReference>
<dbReference type="PANTHER" id="PTHR43434">
    <property type="entry name" value="PHOSPHOGLYCOLATE PHOSPHATASE"/>
    <property type="match status" value="1"/>
</dbReference>
<gene>
    <name evidence="1" type="ORF">SAMN04488544_2853</name>
</gene>
<name>A0A1H2MWI1_9ACTN</name>
<dbReference type="GO" id="GO:0005829">
    <property type="term" value="C:cytosol"/>
    <property type="evidence" value="ECO:0007669"/>
    <property type="project" value="TreeGrafter"/>
</dbReference>
<dbReference type="PANTHER" id="PTHR43434:SF16">
    <property type="entry name" value="BLL8046 PROTEIN"/>
    <property type="match status" value="1"/>
</dbReference>
<evidence type="ECO:0000313" key="1">
    <source>
        <dbReference type="EMBL" id="SDU97550.1"/>
    </source>
</evidence>
<dbReference type="Gene3D" id="1.10.150.240">
    <property type="entry name" value="Putative phosphatase, domain 2"/>
    <property type="match status" value="1"/>
</dbReference>
<dbReference type="Pfam" id="PF00702">
    <property type="entry name" value="Hydrolase"/>
    <property type="match status" value="1"/>
</dbReference>
<dbReference type="AlphaFoldDB" id="A0A1H2MWI1"/>
<dbReference type="SFLD" id="SFLDG01129">
    <property type="entry name" value="C1.5:_HAD__Beta-PGM__Phosphata"/>
    <property type="match status" value="1"/>
</dbReference>
<dbReference type="InterPro" id="IPR036412">
    <property type="entry name" value="HAD-like_sf"/>
</dbReference>
<dbReference type="InterPro" id="IPR006439">
    <property type="entry name" value="HAD-SF_hydro_IA"/>
</dbReference>
<accession>A0A1H2MWI1</accession>
<keyword evidence="2" id="KW-1185">Reference proteome</keyword>
<dbReference type="Proteomes" id="UP000198825">
    <property type="component" value="Chromosome I"/>
</dbReference>
<sequence>MSADDKPGVLLDVDGTLLDTNYLHALAWWQAFRDAGVAGVTMADTHQAVGIASAGLVDRLAHEADERTKRKVTKRHTKRYARLQGEVVSFAGADHLVRRCQEAGFRVVLATSGPRSDLDWMLPAIGVGEGVLAGTTTSDDVAEGKPAPDLMTTAIQQHGLDPARTVAIGDTVWDVQAAHAAGVRLIGLTCGGIPRCELSGAGADEIFDGPADLVDRWDESILSRLA</sequence>
<dbReference type="OrthoDB" id="9793014at2"/>
<dbReference type="SUPFAM" id="SSF56784">
    <property type="entry name" value="HAD-like"/>
    <property type="match status" value="1"/>
</dbReference>
<organism evidence="1 2">
    <name type="scientific">Microlunatus sagamiharensis</name>
    <dbReference type="NCBI Taxonomy" id="546874"/>
    <lineage>
        <taxon>Bacteria</taxon>
        <taxon>Bacillati</taxon>
        <taxon>Actinomycetota</taxon>
        <taxon>Actinomycetes</taxon>
        <taxon>Propionibacteriales</taxon>
        <taxon>Propionibacteriaceae</taxon>
        <taxon>Microlunatus</taxon>
    </lineage>
</organism>
<dbReference type="GO" id="GO:0006281">
    <property type="term" value="P:DNA repair"/>
    <property type="evidence" value="ECO:0007669"/>
    <property type="project" value="TreeGrafter"/>
</dbReference>
<dbReference type="NCBIfam" id="TIGR01509">
    <property type="entry name" value="HAD-SF-IA-v3"/>
    <property type="match status" value="1"/>
</dbReference>
<proteinExistence type="predicted"/>
<dbReference type="GO" id="GO:0008967">
    <property type="term" value="F:phosphoglycolate phosphatase activity"/>
    <property type="evidence" value="ECO:0007669"/>
    <property type="project" value="TreeGrafter"/>
</dbReference>